<evidence type="ECO:0000256" key="2">
    <source>
        <dbReference type="ARBA" id="ARBA00007448"/>
    </source>
</evidence>
<dbReference type="PANTHER" id="PTHR23070">
    <property type="entry name" value="BCS1 AAA-TYPE ATPASE"/>
    <property type="match status" value="1"/>
</dbReference>
<evidence type="ECO:0000256" key="12">
    <source>
        <dbReference type="SAM" id="MobiDB-lite"/>
    </source>
</evidence>
<dbReference type="InterPro" id="IPR057495">
    <property type="entry name" value="AAA_lid_BCS1"/>
</dbReference>
<keyword evidence="3" id="KW-0812">Transmembrane</keyword>
<accession>A0AAN6ZT92</accession>
<organism evidence="15 16">
    <name type="scientific">Dichotomopilus funicola</name>
    <dbReference type="NCBI Taxonomy" id="1934379"/>
    <lineage>
        <taxon>Eukaryota</taxon>
        <taxon>Fungi</taxon>
        <taxon>Dikarya</taxon>
        <taxon>Ascomycota</taxon>
        <taxon>Pezizomycotina</taxon>
        <taxon>Sordariomycetes</taxon>
        <taxon>Sordariomycetidae</taxon>
        <taxon>Sordariales</taxon>
        <taxon>Chaetomiaceae</taxon>
        <taxon>Dichotomopilus</taxon>
    </lineage>
</organism>
<proteinExistence type="inferred from homology"/>
<feature type="domain" description="AAA+ ATPase" evidence="13">
    <location>
        <begin position="319"/>
        <end position="510"/>
    </location>
</feature>
<evidence type="ECO:0000313" key="16">
    <source>
        <dbReference type="Proteomes" id="UP001302676"/>
    </source>
</evidence>
<comment type="subcellular location">
    <subcellularLocation>
        <location evidence="1">Mitochondrion inner membrane</location>
        <topology evidence="1">Single-pass membrane protein</topology>
    </subcellularLocation>
</comment>
<evidence type="ECO:0000256" key="5">
    <source>
        <dbReference type="ARBA" id="ARBA00022792"/>
    </source>
</evidence>
<evidence type="ECO:0000256" key="3">
    <source>
        <dbReference type="ARBA" id="ARBA00022692"/>
    </source>
</evidence>
<sequence length="720" mass="80355">MDFTRFIRGSTPSSTTANATHEANNSAEGSLPRDLLDTLSPLLGFQFNPLMKLFMILYELVGNRLGIDPTYILTAIGLFWAASKLWDQLYTAFYALVRRHFMSSIEVSSSDDIYLHLMKWLAAQPVMVNSRLLFAETASVGAWEEQDDFDAMNPRAITQNPSGFLNFSSEEAKAPPRFTPALGTHNFWFKGRYFGLSRRKESLFDPSGGTHNKPQYKDKEKLVLTCFGRSPEPIKRLLKHAKEHYYLDHDAKTIVRRPSQQSVRRYSHGPMWQTVADRPVRPMQTVVLDDEQKARVLLDMNEYLHPATPRWYANRGIPLRRGYLFYGPPGTGKTSLSFALAGVFGLDIYVISLFDPGLNEEDLLALFTSLPRRCVVLLEDIDAAGLRRSENNEFSSPSSSAETKEQNSEQEQKDKDKDQDKDKAQGTTQKPKKKTDWEVTDLARELRRVSYAAHFDKKGITLSGLLNAIDGVASHEGRVLIMTTNKPETLDEALIRPGRIDLQIGFSAATQAQARELFVRMYESEDAVASPPPKFAEFSLKDHLSSSPLLPVTPFSELPPTPCSLSSDKDGNMTDVSGVTEVEADDEDDEGNDSNNKNDDLDDVPKSPASNPSTKSTGSTVTGKKPSPLFLRNNNNTRKLNGSTAFNIDNKPMTHVELLHLADQFGSRVPAGQFSPAELQGFLLMRKKTPRRALAEIDAWVQGVLRQRAGGSKVLSLSVQ</sequence>
<dbReference type="InterPro" id="IPR027417">
    <property type="entry name" value="P-loop_NTPase"/>
</dbReference>
<evidence type="ECO:0000256" key="6">
    <source>
        <dbReference type="ARBA" id="ARBA00022801"/>
    </source>
</evidence>
<feature type="compositionally biased region" description="Polar residues" evidence="12">
    <location>
        <begin position="10"/>
        <end position="28"/>
    </location>
</feature>
<feature type="compositionally biased region" description="Basic and acidic residues" evidence="12">
    <location>
        <begin position="402"/>
        <end position="424"/>
    </location>
</feature>
<dbReference type="AlphaFoldDB" id="A0AAN6ZT92"/>
<dbReference type="Pfam" id="PF08740">
    <property type="entry name" value="BCS1_N"/>
    <property type="match status" value="1"/>
</dbReference>
<keyword evidence="5" id="KW-0999">Mitochondrion inner membrane</keyword>
<evidence type="ECO:0000256" key="9">
    <source>
        <dbReference type="ARBA" id="ARBA00023128"/>
    </source>
</evidence>
<evidence type="ECO:0000256" key="8">
    <source>
        <dbReference type="ARBA" id="ARBA00022989"/>
    </source>
</evidence>
<evidence type="ECO:0000259" key="14">
    <source>
        <dbReference type="SMART" id="SM01024"/>
    </source>
</evidence>
<evidence type="ECO:0000256" key="10">
    <source>
        <dbReference type="ARBA" id="ARBA00023136"/>
    </source>
</evidence>
<dbReference type="EMBL" id="MU853554">
    <property type="protein sequence ID" value="KAK4148176.1"/>
    <property type="molecule type" value="Genomic_DNA"/>
</dbReference>
<dbReference type="RefSeq" id="XP_062641547.1">
    <property type="nucleotide sequence ID" value="XM_062778904.1"/>
</dbReference>
<feature type="region of interest" description="Disordered" evidence="12">
    <location>
        <begin position="581"/>
        <end position="634"/>
    </location>
</feature>
<dbReference type="SMART" id="SM01024">
    <property type="entry name" value="BCS1_N"/>
    <property type="match status" value="1"/>
</dbReference>
<comment type="catalytic activity">
    <reaction evidence="11">
        <text>ATP + H2O = ADP + phosphate + H(+)</text>
        <dbReference type="Rhea" id="RHEA:13065"/>
        <dbReference type="ChEBI" id="CHEBI:15377"/>
        <dbReference type="ChEBI" id="CHEBI:15378"/>
        <dbReference type="ChEBI" id="CHEBI:30616"/>
        <dbReference type="ChEBI" id="CHEBI:43474"/>
        <dbReference type="ChEBI" id="CHEBI:456216"/>
    </reaction>
    <physiologicalReaction direction="left-to-right" evidence="11">
        <dbReference type="Rhea" id="RHEA:13066"/>
    </physiologicalReaction>
</comment>
<evidence type="ECO:0000256" key="11">
    <source>
        <dbReference type="ARBA" id="ARBA00048778"/>
    </source>
</evidence>
<name>A0AAN6ZT92_9PEZI</name>
<dbReference type="GeneID" id="87815517"/>
<comment type="similarity">
    <text evidence="2">Belongs to the AAA ATPase family. BCS1 subfamily.</text>
</comment>
<feature type="compositionally biased region" description="Basic and acidic residues" evidence="12">
    <location>
        <begin position="596"/>
        <end position="605"/>
    </location>
</feature>
<feature type="region of interest" description="Disordered" evidence="12">
    <location>
        <begin position="1"/>
        <end position="28"/>
    </location>
</feature>
<keyword evidence="8" id="KW-1133">Transmembrane helix</keyword>
<keyword evidence="7" id="KW-0067">ATP-binding</keyword>
<keyword evidence="16" id="KW-1185">Reference proteome</keyword>
<keyword evidence="10" id="KW-0472">Membrane</keyword>
<dbReference type="GO" id="GO:0016887">
    <property type="term" value="F:ATP hydrolysis activity"/>
    <property type="evidence" value="ECO:0007669"/>
    <property type="project" value="InterPro"/>
</dbReference>
<gene>
    <name evidence="15" type="ORF">C8A04DRAFT_23972</name>
</gene>
<dbReference type="Gene3D" id="3.40.50.300">
    <property type="entry name" value="P-loop containing nucleotide triphosphate hydrolases"/>
    <property type="match status" value="1"/>
</dbReference>
<dbReference type="GO" id="GO:0005524">
    <property type="term" value="F:ATP binding"/>
    <property type="evidence" value="ECO:0007669"/>
    <property type="project" value="UniProtKB-KW"/>
</dbReference>
<dbReference type="InterPro" id="IPR003593">
    <property type="entry name" value="AAA+_ATPase"/>
</dbReference>
<keyword evidence="6" id="KW-0378">Hydrolase</keyword>
<dbReference type="SUPFAM" id="SSF52540">
    <property type="entry name" value="P-loop containing nucleoside triphosphate hydrolases"/>
    <property type="match status" value="1"/>
</dbReference>
<dbReference type="SMART" id="SM00382">
    <property type="entry name" value="AAA"/>
    <property type="match status" value="1"/>
</dbReference>
<dbReference type="PROSITE" id="PS00674">
    <property type="entry name" value="AAA"/>
    <property type="match status" value="1"/>
</dbReference>
<dbReference type="GO" id="GO:0005743">
    <property type="term" value="C:mitochondrial inner membrane"/>
    <property type="evidence" value="ECO:0007669"/>
    <property type="project" value="UniProtKB-SubCell"/>
</dbReference>
<evidence type="ECO:0000313" key="15">
    <source>
        <dbReference type="EMBL" id="KAK4148176.1"/>
    </source>
</evidence>
<evidence type="ECO:0000256" key="4">
    <source>
        <dbReference type="ARBA" id="ARBA00022741"/>
    </source>
</evidence>
<evidence type="ECO:0000256" key="7">
    <source>
        <dbReference type="ARBA" id="ARBA00022840"/>
    </source>
</evidence>
<reference evidence="15" key="1">
    <citation type="journal article" date="2023" name="Mol. Phylogenet. Evol.">
        <title>Genome-scale phylogeny and comparative genomics of the fungal order Sordariales.</title>
        <authorList>
            <person name="Hensen N."/>
            <person name="Bonometti L."/>
            <person name="Westerberg I."/>
            <person name="Brannstrom I.O."/>
            <person name="Guillou S."/>
            <person name="Cros-Aarteil S."/>
            <person name="Calhoun S."/>
            <person name="Haridas S."/>
            <person name="Kuo A."/>
            <person name="Mondo S."/>
            <person name="Pangilinan J."/>
            <person name="Riley R."/>
            <person name="LaButti K."/>
            <person name="Andreopoulos B."/>
            <person name="Lipzen A."/>
            <person name="Chen C."/>
            <person name="Yan M."/>
            <person name="Daum C."/>
            <person name="Ng V."/>
            <person name="Clum A."/>
            <person name="Steindorff A."/>
            <person name="Ohm R.A."/>
            <person name="Martin F."/>
            <person name="Silar P."/>
            <person name="Natvig D.O."/>
            <person name="Lalanne C."/>
            <person name="Gautier V."/>
            <person name="Ament-Velasquez S.L."/>
            <person name="Kruys A."/>
            <person name="Hutchinson M.I."/>
            <person name="Powell A.J."/>
            <person name="Barry K."/>
            <person name="Miller A.N."/>
            <person name="Grigoriev I.V."/>
            <person name="Debuchy R."/>
            <person name="Gladieux P."/>
            <person name="Hiltunen Thoren M."/>
            <person name="Johannesson H."/>
        </authorList>
    </citation>
    <scope>NUCLEOTIDE SEQUENCE</scope>
    <source>
        <strain evidence="15">CBS 141.50</strain>
    </source>
</reference>
<keyword evidence="4" id="KW-0547">Nucleotide-binding</keyword>
<keyword evidence="9" id="KW-0496">Mitochondrion</keyword>
<comment type="caution">
    <text evidence="15">The sequence shown here is derived from an EMBL/GenBank/DDBJ whole genome shotgun (WGS) entry which is preliminary data.</text>
</comment>
<evidence type="ECO:0000256" key="1">
    <source>
        <dbReference type="ARBA" id="ARBA00004434"/>
    </source>
</evidence>
<dbReference type="InterPro" id="IPR003959">
    <property type="entry name" value="ATPase_AAA_core"/>
</dbReference>
<dbReference type="Pfam" id="PF00004">
    <property type="entry name" value="AAA"/>
    <property type="match status" value="2"/>
</dbReference>
<dbReference type="InterPro" id="IPR014851">
    <property type="entry name" value="BCS1_N"/>
</dbReference>
<dbReference type="InterPro" id="IPR003960">
    <property type="entry name" value="ATPase_AAA_CS"/>
</dbReference>
<dbReference type="InterPro" id="IPR050747">
    <property type="entry name" value="Mitochondrial_chaperone_BCS1"/>
</dbReference>
<protein>
    <submittedName>
        <fullName evidence="15">Uncharacterized protein</fullName>
    </submittedName>
</protein>
<evidence type="ECO:0000259" key="13">
    <source>
        <dbReference type="SMART" id="SM00382"/>
    </source>
</evidence>
<feature type="region of interest" description="Disordered" evidence="12">
    <location>
        <begin position="389"/>
        <end position="436"/>
    </location>
</feature>
<dbReference type="Proteomes" id="UP001302676">
    <property type="component" value="Unassembled WGS sequence"/>
</dbReference>
<reference evidence="15" key="2">
    <citation type="submission" date="2023-05" db="EMBL/GenBank/DDBJ databases">
        <authorList>
            <consortium name="Lawrence Berkeley National Laboratory"/>
            <person name="Steindorff A."/>
            <person name="Hensen N."/>
            <person name="Bonometti L."/>
            <person name="Westerberg I."/>
            <person name="Brannstrom I.O."/>
            <person name="Guillou S."/>
            <person name="Cros-Aarteil S."/>
            <person name="Calhoun S."/>
            <person name="Haridas S."/>
            <person name="Kuo A."/>
            <person name="Mondo S."/>
            <person name="Pangilinan J."/>
            <person name="Riley R."/>
            <person name="Labutti K."/>
            <person name="Andreopoulos B."/>
            <person name="Lipzen A."/>
            <person name="Chen C."/>
            <person name="Yanf M."/>
            <person name="Daum C."/>
            <person name="Ng V."/>
            <person name="Clum A."/>
            <person name="Ohm R."/>
            <person name="Martin F."/>
            <person name="Silar P."/>
            <person name="Natvig D."/>
            <person name="Lalanne C."/>
            <person name="Gautier V."/>
            <person name="Ament-Velasquez S.L."/>
            <person name="Kruys A."/>
            <person name="Hutchinson M.I."/>
            <person name="Powell A.J."/>
            <person name="Barry K."/>
            <person name="Miller A.N."/>
            <person name="Grigoriev I.V."/>
            <person name="Debuchy R."/>
            <person name="Gladieux P."/>
            <person name="Thoren M.H."/>
            <person name="Johannesson H."/>
        </authorList>
    </citation>
    <scope>NUCLEOTIDE SEQUENCE</scope>
    <source>
        <strain evidence="15">CBS 141.50</strain>
    </source>
</reference>
<feature type="domain" description="BCS1 N-terminal" evidence="14">
    <location>
        <begin position="74"/>
        <end position="286"/>
    </location>
</feature>
<dbReference type="Pfam" id="PF25426">
    <property type="entry name" value="AAA_lid_BCS1"/>
    <property type="match status" value="1"/>
</dbReference>
<feature type="compositionally biased region" description="Acidic residues" evidence="12">
    <location>
        <begin position="582"/>
        <end position="592"/>
    </location>
</feature>
<feature type="compositionally biased region" description="Low complexity" evidence="12">
    <location>
        <begin position="612"/>
        <end position="627"/>
    </location>
</feature>